<dbReference type="AlphaFoldDB" id="A0A0E9UH75"/>
<accession>A0A0E9UH75</accession>
<proteinExistence type="predicted"/>
<reference evidence="2" key="1">
    <citation type="submission" date="2014-11" db="EMBL/GenBank/DDBJ databases">
        <authorList>
            <person name="Amaro Gonzalez C."/>
        </authorList>
    </citation>
    <scope>NUCLEOTIDE SEQUENCE</scope>
</reference>
<evidence type="ECO:0000256" key="1">
    <source>
        <dbReference type="SAM" id="Phobius"/>
    </source>
</evidence>
<organism evidence="2">
    <name type="scientific">Anguilla anguilla</name>
    <name type="common">European freshwater eel</name>
    <name type="synonym">Muraena anguilla</name>
    <dbReference type="NCBI Taxonomy" id="7936"/>
    <lineage>
        <taxon>Eukaryota</taxon>
        <taxon>Metazoa</taxon>
        <taxon>Chordata</taxon>
        <taxon>Craniata</taxon>
        <taxon>Vertebrata</taxon>
        <taxon>Euteleostomi</taxon>
        <taxon>Actinopterygii</taxon>
        <taxon>Neopterygii</taxon>
        <taxon>Teleostei</taxon>
        <taxon>Anguilliformes</taxon>
        <taxon>Anguillidae</taxon>
        <taxon>Anguilla</taxon>
    </lineage>
</organism>
<dbReference type="EMBL" id="GBXM01043987">
    <property type="protein sequence ID" value="JAH64590.1"/>
    <property type="molecule type" value="Transcribed_RNA"/>
</dbReference>
<reference evidence="2" key="2">
    <citation type="journal article" date="2015" name="Fish Shellfish Immunol.">
        <title>Early steps in the European eel (Anguilla anguilla)-Vibrio vulnificus interaction in the gills: Role of the RtxA13 toxin.</title>
        <authorList>
            <person name="Callol A."/>
            <person name="Pajuelo D."/>
            <person name="Ebbesson L."/>
            <person name="Teles M."/>
            <person name="MacKenzie S."/>
            <person name="Amaro C."/>
        </authorList>
    </citation>
    <scope>NUCLEOTIDE SEQUENCE</scope>
</reference>
<keyword evidence="1" id="KW-0472">Membrane</keyword>
<name>A0A0E9UH75_ANGAN</name>
<keyword evidence="1" id="KW-1133">Transmembrane helix</keyword>
<feature type="transmembrane region" description="Helical" evidence="1">
    <location>
        <begin position="17"/>
        <end position="38"/>
    </location>
</feature>
<protein>
    <submittedName>
        <fullName evidence="2">Uncharacterized protein</fullName>
    </submittedName>
</protein>
<keyword evidence="1" id="KW-0812">Transmembrane</keyword>
<evidence type="ECO:0000313" key="2">
    <source>
        <dbReference type="EMBL" id="JAH64590.1"/>
    </source>
</evidence>
<sequence>MCYLVQFQHSSDEAHPYLVMAAVWLDSTLPFWLSMSAMRKGSVYKQQKG</sequence>